<protein>
    <submittedName>
        <fullName evidence="1">Uncharacterized protein</fullName>
    </submittedName>
</protein>
<reference evidence="1" key="1">
    <citation type="submission" date="2015-05" db="EMBL/GenBank/DDBJ databases">
        <title>Brasilinolide analog discovered by genome and metabolome analysis of Nocardia terpenica.</title>
        <authorList>
            <person name="Komaki H."/>
            <person name="Ichikawa N."/>
            <person name="Nakajiima D."/>
            <person name="Okazaki K."/>
            <person name="Gonoi T."/>
        </authorList>
    </citation>
    <scope>NUCLEOTIDE SEQUENCE</scope>
    <source>
        <strain evidence="1">NBRC 100888</strain>
    </source>
</reference>
<sequence length="254" mass="27953">MRFPTDISSIFLCRSHPLFRLLLFFTGAWPIILRRGAECLRSISRHGVDVFLNCPTVYRHDQAVSIPGYAAGMVVQIGNLLGVLGEWRLRVVVWLRSRFVFVTRWVIRRVWGRDVASVGVVLRGRVHLLADLGGLGVRDRVVDNREFGAGRWGPRSLIGTGDMGAIRPLARLAMCSGRGLRRRIGRGDVLVWDLEALVTGEADLRCRGGQGGIGVACWLPVVYSSKVPSVGQVPSWRLLCSAQDRTLIASGAVG</sequence>
<proteinExistence type="predicted"/>
<name>A0A809RD83_9NOCA</name>
<evidence type="ECO:0000313" key="1">
    <source>
        <dbReference type="EMBL" id="BBE00885.1"/>
    </source>
</evidence>
<organism evidence="1">
    <name type="scientific">Nocardia terpenica</name>
    <dbReference type="NCBI Taxonomy" id="455432"/>
    <lineage>
        <taxon>Bacteria</taxon>
        <taxon>Bacillati</taxon>
        <taxon>Actinomycetota</taxon>
        <taxon>Actinomycetes</taxon>
        <taxon>Mycobacteriales</taxon>
        <taxon>Nocardiaceae</taxon>
        <taxon>Nocardia</taxon>
    </lineage>
</organism>
<dbReference type="EMBL" id="LC055787">
    <property type="protein sequence ID" value="BBE00885.1"/>
    <property type="molecule type" value="Genomic_DNA"/>
</dbReference>
<dbReference type="AlphaFoldDB" id="A0A809RD83"/>
<accession>A0A809RD83</accession>